<dbReference type="Proteomes" id="UP000195602">
    <property type="component" value="Unassembled WGS sequence"/>
</dbReference>
<feature type="compositionally biased region" description="Polar residues" evidence="1">
    <location>
        <begin position="34"/>
        <end position="45"/>
    </location>
</feature>
<reference evidence="2 3" key="1">
    <citation type="submission" date="2017-04" db="EMBL/GenBank/DDBJ databases">
        <title>Draft genome of the yeast Clavispora lusitaniae type strain CBS 6936.</title>
        <authorList>
            <person name="Durrens P."/>
            <person name="Klopp C."/>
            <person name="Biteau N."/>
            <person name="Fitton-Ouhabi V."/>
            <person name="Dementhon K."/>
            <person name="Accoceberry I."/>
            <person name="Sherman D.J."/>
            <person name="Noel T."/>
        </authorList>
    </citation>
    <scope>NUCLEOTIDE SEQUENCE [LARGE SCALE GENOMIC DNA]</scope>
    <source>
        <strain evidence="2 3">CBS 6936</strain>
    </source>
</reference>
<evidence type="ECO:0000256" key="1">
    <source>
        <dbReference type="SAM" id="MobiDB-lite"/>
    </source>
</evidence>
<organism evidence="2 3">
    <name type="scientific">Clavispora lusitaniae</name>
    <name type="common">Candida lusitaniae</name>
    <dbReference type="NCBI Taxonomy" id="36911"/>
    <lineage>
        <taxon>Eukaryota</taxon>
        <taxon>Fungi</taxon>
        <taxon>Dikarya</taxon>
        <taxon>Ascomycota</taxon>
        <taxon>Saccharomycotina</taxon>
        <taxon>Pichiomycetes</taxon>
        <taxon>Metschnikowiaceae</taxon>
        <taxon>Clavispora</taxon>
    </lineage>
</organism>
<dbReference type="AlphaFoldDB" id="A0AA91T1P0"/>
<dbReference type="KEGG" id="clus:A9F13_09g02398"/>
<evidence type="ECO:0000313" key="2">
    <source>
        <dbReference type="EMBL" id="OVF08296.1"/>
    </source>
</evidence>
<feature type="region of interest" description="Disordered" evidence="1">
    <location>
        <begin position="304"/>
        <end position="325"/>
    </location>
</feature>
<gene>
    <name evidence="2" type="ORF">A9F13_09g02398</name>
</gene>
<feature type="compositionally biased region" description="Basic and acidic residues" evidence="1">
    <location>
        <begin position="144"/>
        <end position="153"/>
    </location>
</feature>
<evidence type="ECO:0000313" key="3">
    <source>
        <dbReference type="Proteomes" id="UP000195602"/>
    </source>
</evidence>
<feature type="compositionally biased region" description="Basic residues" evidence="1">
    <location>
        <begin position="191"/>
        <end position="206"/>
    </location>
</feature>
<protein>
    <submittedName>
        <fullName evidence="2">Uncharacterized protein</fullName>
    </submittedName>
</protein>
<proteinExistence type="predicted"/>
<dbReference type="EMBL" id="LYUB02000009">
    <property type="protein sequence ID" value="OVF08296.1"/>
    <property type="molecule type" value="Genomic_DNA"/>
</dbReference>
<comment type="caution">
    <text evidence="2">The sequence shown here is derived from an EMBL/GenBank/DDBJ whole genome shotgun (WGS) entry which is preliminary data.</text>
</comment>
<feature type="region of interest" description="Disordered" evidence="1">
    <location>
        <begin position="144"/>
        <end position="232"/>
    </location>
</feature>
<accession>A0AA91T1P0</accession>
<name>A0AA91T1P0_CLALS</name>
<sequence>MDPSTVVLRYNREKWDARSRSGSVSPTKFVTLTYQRSEGTPSRPQTPFLEPPKHFDGRTDISSPALSPSPAVSMPGSPVFFPRPKEVSAVSEHRPVSQSLRALKEYKAYSSEKAWYIDLVNVAQRLRLLRDTFKVIQSVRKKRMMGERADFRSAQENASRSPMFSDDEHTHAKTEDDENMGPPIQVPPPNRRGRPRKKGTRGRKPAVRVPVEPRVRTRRALGSSPLKGEDAPTDLSALLTHPPILPSQRHFVVEGFVQTPSETLSEANEMARARQNAPANSIEERRNENAGFQGGVDAGFNINAQGESKSSANDSLNTSFAESSNITSDATKNIPERGHEKKLIESGRSDNVIAEPKFSTSDLQSSWNVVTPKEYVQSDVGQDSDSDSHFDEELYGDYISTFPVKSYAGGP</sequence>
<feature type="region of interest" description="Disordered" evidence="1">
    <location>
        <begin position="34"/>
        <end position="73"/>
    </location>
</feature>
<feature type="compositionally biased region" description="Low complexity" evidence="1">
    <location>
        <begin position="62"/>
        <end position="73"/>
    </location>
</feature>